<name>A0A1R3IKW8_9ROSI</name>
<dbReference type="EMBL" id="AWUE01018013">
    <property type="protein sequence ID" value="OMO83227.1"/>
    <property type="molecule type" value="Genomic_DNA"/>
</dbReference>
<accession>A0A1R3IKW8</accession>
<reference evidence="2" key="1">
    <citation type="submission" date="2013-09" db="EMBL/GenBank/DDBJ databases">
        <title>Corchorus olitorius genome sequencing.</title>
        <authorList>
            <person name="Alam M."/>
            <person name="Haque M.S."/>
            <person name="Islam M.S."/>
            <person name="Emdad E.M."/>
            <person name="Islam M.M."/>
            <person name="Ahmed B."/>
            <person name="Halim A."/>
            <person name="Hossen Q.M.M."/>
            <person name="Hossain M.Z."/>
            <person name="Ahmed R."/>
            <person name="Khan M.M."/>
            <person name="Islam R."/>
            <person name="Rashid M.M."/>
            <person name="Khan S.A."/>
            <person name="Rahman M.S."/>
            <person name="Alam M."/>
            <person name="Yahiya A.S."/>
            <person name="Khan M.S."/>
            <person name="Azam M.S."/>
            <person name="Haque T."/>
            <person name="Lashkar M.Z.H."/>
            <person name="Akhand A.I."/>
            <person name="Morshed G."/>
            <person name="Roy S."/>
            <person name="Uddin K.S."/>
            <person name="Rabeya T."/>
            <person name="Hossain A.S."/>
            <person name="Chowdhury A."/>
            <person name="Snigdha A.R."/>
            <person name="Mortoza M.S."/>
            <person name="Matin S.A."/>
            <person name="Hoque S.M.E."/>
            <person name="Islam M.K."/>
            <person name="Roy D.K."/>
            <person name="Haider R."/>
            <person name="Moosa M.M."/>
            <person name="Elias S.M."/>
            <person name="Hasan A.M."/>
            <person name="Jahan S."/>
            <person name="Shafiuddin M."/>
            <person name="Mahmood N."/>
            <person name="Shommy N.S."/>
        </authorList>
    </citation>
    <scope>NUCLEOTIDE SEQUENCE [LARGE SCALE GENOMIC DNA]</scope>
    <source>
        <strain evidence="2">cv. O-4</strain>
    </source>
</reference>
<gene>
    <name evidence="1" type="ORF">COLO4_22629</name>
</gene>
<dbReference type="Proteomes" id="UP000187203">
    <property type="component" value="Unassembled WGS sequence"/>
</dbReference>
<proteinExistence type="predicted"/>
<evidence type="ECO:0000313" key="1">
    <source>
        <dbReference type="EMBL" id="OMO83227.1"/>
    </source>
</evidence>
<comment type="caution">
    <text evidence="1">The sequence shown here is derived from an EMBL/GenBank/DDBJ whole genome shotgun (WGS) entry which is preliminary data.</text>
</comment>
<organism evidence="1 2">
    <name type="scientific">Corchorus olitorius</name>
    <dbReference type="NCBI Taxonomy" id="93759"/>
    <lineage>
        <taxon>Eukaryota</taxon>
        <taxon>Viridiplantae</taxon>
        <taxon>Streptophyta</taxon>
        <taxon>Embryophyta</taxon>
        <taxon>Tracheophyta</taxon>
        <taxon>Spermatophyta</taxon>
        <taxon>Magnoliopsida</taxon>
        <taxon>eudicotyledons</taxon>
        <taxon>Gunneridae</taxon>
        <taxon>Pentapetalae</taxon>
        <taxon>rosids</taxon>
        <taxon>malvids</taxon>
        <taxon>Malvales</taxon>
        <taxon>Malvaceae</taxon>
        <taxon>Grewioideae</taxon>
        <taxon>Apeibeae</taxon>
        <taxon>Corchorus</taxon>
    </lineage>
</organism>
<keyword evidence="2" id="KW-1185">Reference proteome</keyword>
<sequence>MGMGFPSKELAIATVKGRVDGSAKRETGWALTWEAVMEAMA</sequence>
<evidence type="ECO:0000313" key="2">
    <source>
        <dbReference type="Proteomes" id="UP000187203"/>
    </source>
</evidence>
<protein>
    <submittedName>
        <fullName evidence="1">Uncharacterized protein</fullName>
    </submittedName>
</protein>
<dbReference type="AlphaFoldDB" id="A0A1R3IKW8"/>